<dbReference type="EMBL" id="MU805952">
    <property type="protein sequence ID" value="KAJ3844518.1"/>
    <property type="molecule type" value="Genomic_DNA"/>
</dbReference>
<keyword evidence="3" id="KW-1185">Reference proteome</keyword>
<protein>
    <submittedName>
        <fullName evidence="2">Uncharacterized protein</fullName>
    </submittedName>
</protein>
<reference evidence="2" key="1">
    <citation type="submission" date="2022-08" db="EMBL/GenBank/DDBJ databases">
        <authorList>
            <consortium name="DOE Joint Genome Institute"/>
            <person name="Min B."/>
            <person name="Riley R."/>
            <person name="Sierra-Patev S."/>
            <person name="Naranjo-Ortiz M."/>
            <person name="Looney B."/>
            <person name="Konkel Z."/>
            <person name="Slot J.C."/>
            <person name="Sakamoto Y."/>
            <person name="Steenwyk J.L."/>
            <person name="Rokas A."/>
            <person name="Carro J."/>
            <person name="Camarero S."/>
            <person name="Ferreira P."/>
            <person name="Molpeceres G."/>
            <person name="Ruiz-Duenas F.J."/>
            <person name="Serrano A."/>
            <person name="Henrissat B."/>
            <person name="Drula E."/>
            <person name="Hughes K.W."/>
            <person name="Mata J.L."/>
            <person name="Ishikawa N.K."/>
            <person name="Vargas-Isla R."/>
            <person name="Ushijima S."/>
            <person name="Smith C.A."/>
            <person name="Ahrendt S."/>
            <person name="Andreopoulos W."/>
            <person name="He G."/>
            <person name="Labutti K."/>
            <person name="Lipzen A."/>
            <person name="Ng V."/>
            <person name="Sandor L."/>
            <person name="Barry K."/>
            <person name="Martinez A.T."/>
            <person name="Xiao Y."/>
            <person name="Gibbons J.G."/>
            <person name="Terashima K."/>
            <person name="Hibbett D.S."/>
            <person name="Grigoriev I.V."/>
        </authorList>
    </citation>
    <scope>NUCLEOTIDE SEQUENCE</scope>
    <source>
        <strain evidence="2">TFB9207</strain>
    </source>
</reference>
<dbReference type="AlphaFoldDB" id="A0AA38PKB4"/>
<comment type="caution">
    <text evidence="2">The sequence shown here is derived from an EMBL/GenBank/DDBJ whole genome shotgun (WGS) entry which is preliminary data.</text>
</comment>
<accession>A0AA38PKB4</accession>
<evidence type="ECO:0000256" key="1">
    <source>
        <dbReference type="SAM" id="MobiDB-lite"/>
    </source>
</evidence>
<evidence type="ECO:0000313" key="2">
    <source>
        <dbReference type="EMBL" id="KAJ3844518.1"/>
    </source>
</evidence>
<organism evidence="2 3">
    <name type="scientific">Lentinula raphanica</name>
    <dbReference type="NCBI Taxonomy" id="153919"/>
    <lineage>
        <taxon>Eukaryota</taxon>
        <taxon>Fungi</taxon>
        <taxon>Dikarya</taxon>
        <taxon>Basidiomycota</taxon>
        <taxon>Agaricomycotina</taxon>
        <taxon>Agaricomycetes</taxon>
        <taxon>Agaricomycetidae</taxon>
        <taxon>Agaricales</taxon>
        <taxon>Marasmiineae</taxon>
        <taxon>Omphalotaceae</taxon>
        <taxon>Lentinula</taxon>
    </lineage>
</organism>
<sequence length="392" mass="43760">MRKRSLDIISLYPASALAQHCLVTGFLSDAVHYKRREQGPGHHSTAGQTLPGSPLFITKPKKTIIVMYCFQCSAWLALLLASVADSAPLPSYDGVTANSDTSLQLRVEPSIERRWPTDQHDIHCAISFLDENGAVATHPTSNEKPSAQIYDLVNLITELTLQGGKSLSGHDLTQNKLPRLDFTTNFPFSDSRLSGPWSFDFECTEELVGPMDKPTKSQLGVYTAKLLGSPSLQAVVADRKSKRPLFDGSLEPHLAKIVSYSIDLSVWFLVEDPSHKGQWKDSTERRSDQTRNGDNSDWLPKKWVPEKTTQRVKELLDSLYRKENGYRQKVNPVFQNDCPSTVCKNGLDDAPIHIRFEKPSYTRDKPKRSLYGTVEGAVGVVKEGAVIRYSNL</sequence>
<proteinExistence type="predicted"/>
<feature type="compositionally biased region" description="Basic and acidic residues" evidence="1">
    <location>
        <begin position="276"/>
        <end position="291"/>
    </location>
</feature>
<dbReference type="Proteomes" id="UP001163846">
    <property type="component" value="Unassembled WGS sequence"/>
</dbReference>
<feature type="region of interest" description="Disordered" evidence="1">
    <location>
        <begin position="276"/>
        <end position="301"/>
    </location>
</feature>
<gene>
    <name evidence="2" type="ORF">F5878DRAFT_655832</name>
</gene>
<evidence type="ECO:0000313" key="3">
    <source>
        <dbReference type="Proteomes" id="UP001163846"/>
    </source>
</evidence>
<name>A0AA38PKB4_9AGAR</name>